<dbReference type="Proteomes" id="UP000805704">
    <property type="component" value="Chromosome 18"/>
</dbReference>
<protein>
    <submittedName>
        <fullName evidence="1">Uncharacterized protein</fullName>
    </submittedName>
</protein>
<gene>
    <name evidence="1" type="ORF">GBF38_014674</name>
</gene>
<dbReference type="EMBL" id="CM024806">
    <property type="protein sequence ID" value="KAG8009228.1"/>
    <property type="molecule type" value="Genomic_DNA"/>
</dbReference>
<keyword evidence="2" id="KW-1185">Reference proteome</keyword>
<evidence type="ECO:0000313" key="2">
    <source>
        <dbReference type="Proteomes" id="UP000805704"/>
    </source>
</evidence>
<name>A0ACB7F5C5_NIBAL</name>
<reference evidence="1" key="1">
    <citation type="submission" date="2020-04" db="EMBL/GenBank/DDBJ databases">
        <title>A chromosome-scale assembly and high-density genetic map of the yellow drum (Nibea albiflora) genome.</title>
        <authorList>
            <person name="Xu D."/>
            <person name="Zhang W."/>
            <person name="Chen R."/>
            <person name="Tan P."/>
            <person name="Wang L."/>
            <person name="Song H."/>
            <person name="Tian L."/>
            <person name="Zhu Q."/>
            <person name="Wang B."/>
        </authorList>
    </citation>
    <scope>NUCLEOTIDE SEQUENCE</scope>
    <source>
        <strain evidence="1">ZJHYS-2018</strain>
    </source>
</reference>
<evidence type="ECO:0000313" key="1">
    <source>
        <dbReference type="EMBL" id="KAG8009228.1"/>
    </source>
</evidence>
<accession>A0ACB7F5C5</accession>
<proteinExistence type="predicted"/>
<sequence length="139" mass="14934">MQTDGAILSWLLCTVTLLPPSAGSSHLMHQIRLLTPHTSPCLLSLHREKPATLPGNPLREAAEERDGGPGSVCLRAGEDLTQRRFNKQTAPATSPQGSQRVCGAARAPGLTVLHGLSSCRVLGFCLLLLALQTFQNRQF</sequence>
<organism evidence="1 2">
    <name type="scientific">Nibea albiflora</name>
    <name type="common">Yellow drum</name>
    <name type="synonym">Corvina albiflora</name>
    <dbReference type="NCBI Taxonomy" id="240163"/>
    <lineage>
        <taxon>Eukaryota</taxon>
        <taxon>Metazoa</taxon>
        <taxon>Chordata</taxon>
        <taxon>Craniata</taxon>
        <taxon>Vertebrata</taxon>
        <taxon>Euteleostomi</taxon>
        <taxon>Actinopterygii</taxon>
        <taxon>Neopterygii</taxon>
        <taxon>Teleostei</taxon>
        <taxon>Neoteleostei</taxon>
        <taxon>Acanthomorphata</taxon>
        <taxon>Eupercaria</taxon>
        <taxon>Sciaenidae</taxon>
        <taxon>Nibea</taxon>
    </lineage>
</organism>
<comment type="caution">
    <text evidence="1">The sequence shown here is derived from an EMBL/GenBank/DDBJ whole genome shotgun (WGS) entry which is preliminary data.</text>
</comment>